<dbReference type="PANTHER" id="PTHR40045">
    <property type="entry name" value="YCGG FAMILY PROTEIN"/>
    <property type="match status" value="1"/>
</dbReference>
<dbReference type="InterPro" id="IPR014988">
    <property type="entry name" value="Uncharacterised_YqcI/YcgG"/>
</dbReference>
<organism evidence="1 2">
    <name type="scientific">Exophiala bonariae</name>
    <dbReference type="NCBI Taxonomy" id="1690606"/>
    <lineage>
        <taxon>Eukaryota</taxon>
        <taxon>Fungi</taxon>
        <taxon>Dikarya</taxon>
        <taxon>Ascomycota</taxon>
        <taxon>Pezizomycotina</taxon>
        <taxon>Eurotiomycetes</taxon>
        <taxon>Chaetothyriomycetidae</taxon>
        <taxon>Chaetothyriales</taxon>
        <taxon>Herpotrichiellaceae</taxon>
        <taxon>Exophiala</taxon>
    </lineage>
</organism>
<comment type="caution">
    <text evidence="1">The sequence shown here is derived from an EMBL/GenBank/DDBJ whole genome shotgun (WGS) entry which is preliminary data.</text>
</comment>
<dbReference type="PANTHER" id="PTHR40045:SF1">
    <property type="entry name" value="YQCI_YCGG FAMILY PROTEIN"/>
    <property type="match status" value="1"/>
</dbReference>
<protein>
    <submittedName>
        <fullName evidence="1">Uncharacterized protein</fullName>
    </submittedName>
</protein>
<proteinExistence type="predicted"/>
<dbReference type="GeneID" id="89979000"/>
<evidence type="ECO:0000313" key="2">
    <source>
        <dbReference type="Proteomes" id="UP001358417"/>
    </source>
</evidence>
<accession>A0AAV9NHY6</accession>
<dbReference type="RefSeq" id="XP_064709105.1">
    <property type="nucleotide sequence ID" value="XM_064854379.1"/>
</dbReference>
<evidence type="ECO:0000313" key="1">
    <source>
        <dbReference type="EMBL" id="KAK5058582.1"/>
    </source>
</evidence>
<dbReference type="AlphaFoldDB" id="A0AAV9NHY6"/>
<sequence length="310" mass="34829">MLVALCAVIFGLGFITAIATSSTARLKSPLERVVTRTLLSKPPGSSPGSVKDGASRTERVIQIDDRDLMTKAQCEALPYGDWRRQAYDNIQSILLAEGHGAQNFPCIYATAGFKQNQHRFLFMHSADPEQPSNIRLIANALRAYYPLSHSLGQNTSLLLVHPPSADCSSVEEYRHKFWAVLRSLRLCDLEAWPKDIPTKTDASEWTFCFDGVPWFLAALTPAHKQRQSRRAENFTIAVQPKWVFNKLFKTPETRERAVQAVRKLMPAYDQIEISPDLAAYGSKGSTEAHQYYLLDENETAHCPFGDLDLK</sequence>
<reference evidence="1 2" key="1">
    <citation type="submission" date="2023-08" db="EMBL/GenBank/DDBJ databases">
        <title>Black Yeasts Isolated from many extreme environments.</title>
        <authorList>
            <person name="Coleine C."/>
            <person name="Stajich J.E."/>
            <person name="Selbmann L."/>
        </authorList>
    </citation>
    <scope>NUCLEOTIDE SEQUENCE [LARGE SCALE GENOMIC DNA]</scope>
    <source>
        <strain evidence="1 2">CCFEE 5792</strain>
    </source>
</reference>
<dbReference type="Proteomes" id="UP001358417">
    <property type="component" value="Unassembled WGS sequence"/>
</dbReference>
<dbReference type="EMBL" id="JAVRRD010000005">
    <property type="protein sequence ID" value="KAK5058582.1"/>
    <property type="molecule type" value="Genomic_DNA"/>
</dbReference>
<gene>
    <name evidence="1" type="ORF">LTR84_010845</name>
</gene>
<keyword evidence="2" id="KW-1185">Reference proteome</keyword>
<name>A0AAV9NHY6_9EURO</name>
<dbReference type="Pfam" id="PF08892">
    <property type="entry name" value="YqcI_YcgG"/>
    <property type="match status" value="1"/>
</dbReference>